<evidence type="ECO:0000313" key="1">
    <source>
        <dbReference type="EMBL" id="MBA2872474.1"/>
    </source>
</evidence>
<proteinExistence type="predicted"/>
<dbReference type="GO" id="GO:0004601">
    <property type="term" value="F:peroxidase activity"/>
    <property type="evidence" value="ECO:0007669"/>
    <property type="project" value="UniProtKB-KW"/>
</dbReference>
<keyword evidence="1" id="KW-0575">Peroxidase</keyword>
<dbReference type="Gene3D" id="1.20.1290.10">
    <property type="entry name" value="AhpD-like"/>
    <property type="match status" value="1"/>
</dbReference>
<accession>A0A7V9Z1P4</accession>
<dbReference type="EMBL" id="JACDUU010000007">
    <property type="protein sequence ID" value="MBA2872474.1"/>
    <property type="molecule type" value="Genomic_DNA"/>
</dbReference>
<dbReference type="AlphaFoldDB" id="A0A7V9Z1P4"/>
<evidence type="ECO:0000313" key="2">
    <source>
        <dbReference type="Proteomes" id="UP000580891"/>
    </source>
</evidence>
<dbReference type="Proteomes" id="UP000580891">
    <property type="component" value="Unassembled WGS sequence"/>
</dbReference>
<sequence>MPRIALSEREGTNFEKALSKVPTLKSLYDELYHFLWNDRLLSKEMKEKIRLYLAYINGCVTCMSLSYIENEELNTKIAEAIRNNDFSHFSPLEQKLFSFIEQYRISPRSITDQDVEELRHHFTDDQLIHVLGLINLFDSFHKLIVSLDLYDFCSRS</sequence>
<organism evidence="1 2">
    <name type="scientific">[Anoxybacillus] calidus</name>
    <dbReference type="NCBI Taxonomy" id="575178"/>
    <lineage>
        <taxon>Bacteria</taxon>
        <taxon>Bacillati</taxon>
        <taxon>Bacillota</taxon>
        <taxon>Bacilli</taxon>
        <taxon>Bacillales</taxon>
        <taxon>Anoxybacillaceae</taxon>
        <taxon>Paranoxybacillus</taxon>
    </lineage>
</organism>
<gene>
    <name evidence="1" type="ORF">HNQ85_002785</name>
</gene>
<dbReference type="RefSeq" id="WP_181538242.1">
    <property type="nucleotide sequence ID" value="NZ_JACDUU010000007.1"/>
</dbReference>
<comment type="caution">
    <text evidence="1">The sequence shown here is derived from an EMBL/GenBank/DDBJ whole genome shotgun (WGS) entry which is preliminary data.</text>
</comment>
<dbReference type="SUPFAM" id="SSF69118">
    <property type="entry name" value="AhpD-like"/>
    <property type="match status" value="1"/>
</dbReference>
<keyword evidence="2" id="KW-1185">Reference proteome</keyword>
<protein>
    <submittedName>
        <fullName evidence="1">Alkylhydroperoxidase family enzyme</fullName>
    </submittedName>
</protein>
<reference evidence="1 2" key="1">
    <citation type="submission" date="2020-07" db="EMBL/GenBank/DDBJ databases">
        <title>Genomic Encyclopedia of Type Strains, Phase IV (KMG-IV): sequencing the most valuable type-strain genomes for metagenomic binning, comparative biology and taxonomic classification.</title>
        <authorList>
            <person name="Goeker M."/>
        </authorList>
    </citation>
    <scope>NUCLEOTIDE SEQUENCE [LARGE SCALE GENOMIC DNA]</scope>
    <source>
        <strain evidence="1 2">DSM 25220</strain>
    </source>
</reference>
<dbReference type="InterPro" id="IPR029032">
    <property type="entry name" value="AhpD-like"/>
</dbReference>
<keyword evidence="1" id="KW-0560">Oxidoreductase</keyword>
<name>A0A7V9Z1P4_9BACL</name>